<reference evidence="2" key="2">
    <citation type="submission" date="2015-03" db="UniProtKB">
        <authorList>
            <consortium name="EnsemblPlants"/>
        </authorList>
    </citation>
    <scope>IDENTIFICATION</scope>
</reference>
<dbReference type="Proteomes" id="UP000032141">
    <property type="component" value="Chromosome C9"/>
</dbReference>
<evidence type="ECO:0000256" key="1">
    <source>
        <dbReference type="SAM" id="MobiDB-lite"/>
    </source>
</evidence>
<name>A0A0D3E9Y9_BRAOL</name>
<feature type="compositionally biased region" description="Polar residues" evidence="1">
    <location>
        <begin position="13"/>
        <end position="29"/>
    </location>
</feature>
<feature type="compositionally biased region" description="Basic residues" evidence="1">
    <location>
        <begin position="68"/>
        <end position="80"/>
    </location>
</feature>
<protein>
    <submittedName>
        <fullName evidence="2">Uncharacterized protein</fullName>
    </submittedName>
</protein>
<accession>A0A0D3E9Y9</accession>
<organism evidence="2 3">
    <name type="scientific">Brassica oleracea var. oleracea</name>
    <dbReference type="NCBI Taxonomy" id="109376"/>
    <lineage>
        <taxon>Eukaryota</taxon>
        <taxon>Viridiplantae</taxon>
        <taxon>Streptophyta</taxon>
        <taxon>Embryophyta</taxon>
        <taxon>Tracheophyta</taxon>
        <taxon>Spermatophyta</taxon>
        <taxon>Magnoliopsida</taxon>
        <taxon>eudicotyledons</taxon>
        <taxon>Gunneridae</taxon>
        <taxon>Pentapetalae</taxon>
        <taxon>rosids</taxon>
        <taxon>malvids</taxon>
        <taxon>Brassicales</taxon>
        <taxon>Brassicaceae</taxon>
        <taxon>Brassiceae</taxon>
        <taxon>Brassica</taxon>
    </lineage>
</organism>
<feature type="region of interest" description="Disordered" evidence="1">
    <location>
        <begin position="1"/>
        <end position="29"/>
    </location>
</feature>
<dbReference type="AlphaFoldDB" id="A0A0D3E9Y9"/>
<sequence length="209" mass="24009">MKSIRAQQKQHRSTPTGYHRTTTTNQHRSTPPLLHRLILDAYQSRRSSMCVEIFFDEETTTRSDKSGGKNRRNWKKKKRTKGDDRQRRRVYGGGFHTRMIKLQRISKVKLNDYNKALRGRQPTIRSKKNSNDGAVAAPERHYSNKIERHCSKKIERHCSKNIDRHCSRKSGSYCSCDTSRATVAVKLAGATVKGKETRKTSYASASPDT</sequence>
<dbReference type="HOGENOM" id="CLU_1317072_0_0_1"/>
<proteinExistence type="predicted"/>
<evidence type="ECO:0000313" key="2">
    <source>
        <dbReference type="EnsemblPlants" id="Bo9g098860.1"/>
    </source>
</evidence>
<reference evidence="2 3" key="1">
    <citation type="journal article" date="2014" name="Genome Biol.">
        <title>Transcriptome and methylome profiling reveals relics of genome dominance in the mesopolyploid Brassica oleracea.</title>
        <authorList>
            <person name="Parkin I.A."/>
            <person name="Koh C."/>
            <person name="Tang H."/>
            <person name="Robinson S.J."/>
            <person name="Kagale S."/>
            <person name="Clarke W.E."/>
            <person name="Town C.D."/>
            <person name="Nixon J."/>
            <person name="Krishnakumar V."/>
            <person name="Bidwell S.L."/>
            <person name="Denoeud F."/>
            <person name="Belcram H."/>
            <person name="Links M.G."/>
            <person name="Just J."/>
            <person name="Clarke C."/>
            <person name="Bender T."/>
            <person name="Huebert T."/>
            <person name="Mason A.S."/>
            <person name="Pires J.C."/>
            <person name="Barker G."/>
            <person name="Moore J."/>
            <person name="Walley P.G."/>
            <person name="Manoli S."/>
            <person name="Batley J."/>
            <person name="Edwards D."/>
            <person name="Nelson M.N."/>
            <person name="Wang X."/>
            <person name="Paterson A.H."/>
            <person name="King G."/>
            <person name="Bancroft I."/>
            <person name="Chalhoub B."/>
            <person name="Sharpe A.G."/>
        </authorList>
    </citation>
    <scope>NUCLEOTIDE SEQUENCE</scope>
    <source>
        <strain evidence="2 3">cv. TO1000</strain>
    </source>
</reference>
<dbReference type="Gramene" id="Bo9g098860.1">
    <property type="protein sequence ID" value="Bo9g098860.1"/>
    <property type="gene ID" value="Bo9g098860"/>
</dbReference>
<feature type="region of interest" description="Disordered" evidence="1">
    <location>
        <begin position="60"/>
        <end position="88"/>
    </location>
</feature>
<keyword evidence="3" id="KW-1185">Reference proteome</keyword>
<dbReference type="EnsemblPlants" id="Bo9g098860.1">
    <property type="protein sequence ID" value="Bo9g098860.1"/>
    <property type="gene ID" value="Bo9g098860"/>
</dbReference>
<evidence type="ECO:0000313" key="3">
    <source>
        <dbReference type="Proteomes" id="UP000032141"/>
    </source>
</evidence>